<protein>
    <submittedName>
        <fullName evidence="3">Uncharacterized protein</fullName>
    </submittedName>
</protein>
<dbReference type="Gene3D" id="2.120.10.80">
    <property type="entry name" value="Kelch-type beta propeller"/>
    <property type="match status" value="2"/>
</dbReference>
<dbReference type="GO" id="GO:0019760">
    <property type="term" value="P:glucosinolate metabolic process"/>
    <property type="evidence" value="ECO:0007669"/>
    <property type="project" value="UniProtKB-ARBA"/>
</dbReference>
<evidence type="ECO:0000256" key="1">
    <source>
        <dbReference type="ARBA" id="ARBA00022737"/>
    </source>
</evidence>
<keyword evidence="1" id="KW-0677">Repeat</keyword>
<dbReference type="InterPro" id="IPR015915">
    <property type="entry name" value="Kelch-typ_b-propeller"/>
</dbReference>
<keyword evidence="2" id="KW-0408">Iron</keyword>
<keyword evidence="4" id="KW-1185">Reference proteome</keyword>
<dbReference type="Proteomes" id="UP001212997">
    <property type="component" value="Unassembled WGS sequence"/>
</dbReference>
<evidence type="ECO:0000313" key="3">
    <source>
        <dbReference type="EMBL" id="KAJ3491939.1"/>
    </source>
</evidence>
<comment type="caution">
    <text evidence="3">The sequence shown here is derived from an EMBL/GenBank/DDBJ whole genome shotgun (WGS) entry which is preliminary data.</text>
</comment>
<reference evidence="3" key="1">
    <citation type="submission" date="2022-07" db="EMBL/GenBank/DDBJ databases">
        <title>Genome Sequence of Physisporinus lineatus.</title>
        <authorList>
            <person name="Buettner E."/>
        </authorList>
    </citation>
    <scope>NUCLEOTIDE SEQUENCE</scope>
    <source>
        <strain evidence="3">VT162</strain>
    </source>
</reference>
<dbReference type="PANTHER" id="PTHR47435:SF4">
    <property type="entry name" value="KELCH REPEAT PROTEIN (AFU_ORTHOLOGUE AFUA_5G12780)"/>
    <property type="match status" value="1"/>
</dbReference>
<dbReference type="PANTHER" id="PTHR47435">
    <property type="entry name" value="KELCH REPEAT PROTEIN (AFU_ORTHOLOGUE AFUA_5G12780)"/>
    <property type="match status" value="1"/>
</dbReference>
<proteinExistence type="predicted"/>
<dbReference type="EMBL" id="JANAWD010000005">
    <property type="protein sequence ID" value="KAJ3491939.1"/>
    <property type="molecule type" value="Genomic_DNA"/>
</dbReference>
<organism evidence="3 4">
    <name type="scientific">Meripilus lineatus</name>
    <dbReference type="NCBI Taxonomy" id="2056292"/>
    <lineage>
        <taxon>Eukaryota</taxon>
        <taxon>Fungi</taxon>
        <taxon>Dikarya</taxon>
        <taxon>Basidiomycota</taxon>
        <taxon>Agaricomycotina</taxon>
        <taxon>Agaricomycetes</taxon>
        <taxon>Polyporales</taxon>
        <taxon>Meripilaceae</taxon>
        <taxon>Meripilus</taxon>
    </lineage>
</organism>
<dbReference type="SUPFAM" id="SSF117281">
    <property type="entry name" value="Kelch motif"/>
    <property type="match status" value="1"/>
</dbReference>
<accession>A0AAD5VCQ4</accession>
<name>A0AAD5VCQ4_9APHY</name>
<evidence type="ECO:0000313" key="4">
    <source>
        <dbReference type="Proteomes" id="UP001212997"/>
    </source>
</evidence>
<dbReference type="AlphaFoldDB" id="A0AAD5VCQ4"/>
<gene>
    <name evidence="3" type="ORF">NLI96_g355</name>
</gene>
<sequence>MSSSRLPDGHKVAELRFGPSIPSDAVDETLRKLFGDFAEATPTEDGGLSFKFDSPDWMDYTILDEDFIWQQVVAMTSASQIFLKLGNTGAAVHRQKNALTTALLLPEDKGSPKFLRRKRALEDEARDLWTLRHPDPKFLQLGLQDSELQVLGSWKKIELSKANNLTARYSVGTFVWRSRFYVCGGEKSLLGPFYRDFHYLDLEKLDRWRSLPSYPVPESITGICIGWRMWVHDDKAYLFNGSTLVDYFDLITEEWHQIRTTWVPSNRMSSFPFTKEMLVDFAVAYARGKAYFFGGTHRSCALGCPLFTCLDLTTQKWQLLSGEHCPIVPQFDSPGPRRLPAMWVNGAGDRIYLMFGEADRPGATVAKQPHGQTSGHGYEDFWSWGIQEGSWRRERQPGNAPCPRSESSYSYVRTLPIPHIFRCPRAEYGLDQNPVLDKTFIFGGYHPSIPTFWPEQHAMFNFSYYADTFMYDDGSTSGSTPVWKHVVTSGFPTYRAQSEMFTDPDTGKIYLFGGYTNSQFVPQRKSAIMRTFNDLWQLRLDIPGGFFEGVDLEEEARTARAGPWQKCYNCGNTGPWKKCGGILQVLVAGKHSSVKRNV</sequence>
<evidence type="ECO:0000256" key="2">
    <source>
        <dbReference type="ARBA" id="ARBA00023004"/>
    </source>
</evidence>